<proteinExistence type="inferred from homology"/>
<gene>
    <name evidence="8" type="ORF">BCV70DRAFT_232932</name>
</gene>
<dbReference type="AlphaFoldDB" id="A0A317XJ95"/>
<feature type="compositionally biased region" description="Basic and acidic residues" evidence="6">
    <location>
        <begin position="1"/>
        <end position="10"/>
    </location>
</feature>
<evidence type="ECO:0000256" key="4">
    <source>
        <dbReference type="ARBA" id="ARBA00022917"/>
    </source>
</evidence>
<dbReference type="GO" id="GO:0006422">
    <property type="term" value="P:aspartyl-tRNA aminoacylation"/>
    <property type="evidence" value="ECO:0007669"/>
    <property type="project" value="TreeGrafter"/>
</dbReference>
<keyword evidence="2" id="KW-0547">Nucleotide-binding</keyword>
<evidence type="ECO:0000313" key="8">
    <source>
        <dbReference type="EMBL" id="PWY98386.1"/>
    </source>
</evidence>
<dbReference type="GO" id="GO:0005524">
    <property type="term" value="F:ATP binding"/>
    <property type="evidence" value="ECO:0007669"/>
    <property type="project" value="UniProtKB-KW"/>
</dbReference>
<dbReference type="PROSITE" id="PS50862">
    <property type="entry name" value="AA_TRNA_LIGASE_II"/>
    <property type="match status" value="1"/>
</dbReference>
<dbReference type="InParanoid" id="A0A317XJ95"/>
<keyword evidence="9" id="KW-1185">Reference proteome</keyword>
<dbReference type="InterPro" id="IPR012340">
    <property type="entry name" value="NA-bd_OB-fold"/>
</dbReference>
<dbReference type="InterPro" id="IPR045864">
    <property type="entry name" value="aa-tRNA-synth_II/BPL/LPL"/>
</dbReference>
<dbReference type="GO" id="GO:0004815">
    <property type="term" value="F:aspartate-tRNA ligase activity"/>
    <property type="evidence" value="ECO:0007669"/>
    <property type="project" value="TreeGrafter"/>
</dbReference>
<evidence type="ECO:0000256" key="2">
    <source>
        <dbReference type="ARBA" id="ARBA00022741"/>
    </source>
</evidence>
<evidence type="ECO:0000256" key="3">
    <source>
        <dbReference type="ARBA" id="ARBA00022840"/>
    </source>
</evidence>
<keyword evidence="5" id="KW-0030">Aminoacyl-tRNA synthetase</keyword>
<feature type="domain" description="Aminoacyl-transfer RNA synthetases class-II family profile" evidence="7">
    <location>
        <begin position="193"/>
        <end position="712"/>
    </location>
</feature>
<organism evidence="8 9">
    <name type="scientific">Testicularia cyperi</name>
    <dbReference type="NCBI Taxonomy" id="1882483"/>
    <lineage>
        <taxon>Eukaryota</taxon>
        <taxon>Fungi</taxon>
        <taxon>Dikarya</taxon>
        <taxon>Basidiomycota</taxon>
        <taxon>Ustilaginomycotina</taxon>
        <taxon>Ustilaginomycetes</taxon>
        <taxon>Ustilaginales</taxon>
        <taxon>Anthracoideaceae</taxon>
        <taxon>Testicularia</taxon>
    </lineage>
</organism>
<dbReference type="InterPro" id="IPR047089">
    <property type="entry name" value="Asp-tRNA-ligase_1_N"/>
</dbReference>
<evidence type="ECO:0000256" key="1">
    <source>
        <dbReference type="ARBA" id="ARBA00022598"/>
    </source>
</evidence>
<keyword evidence="3" id="KW-0067">ATP-binding</keyword>
<dbReference type="STRING" id="1882483.A0A317XJ95"/>
<dbReference type="InterPro" id="IPR004524">
    <property type="entry name" value="Asp-tRNA-ligase_1"/>
</dbReference>
<dbReference type="Gene3D" id="3.30.1360.30">
    <property type="entry name" value="GAD-like domain"/>
    <property type="match status" value="1"/>
</dbReference>
<feature type="compositionally biased region" description="Polar residues" evidence="6">
    <location>
        <begin position="78"/>
        <end position="93"/>
    </location>
</feature>
<dbReference type="Gene3D" id="3.30.930.10">
    <property type="entry name" value="Bira Bifunctional Protein, Domain 2"/>
    <property type="match status" value="1"/>
</dbReference>
<protein>
    <recommendedName>
        <fullName evidence="7">Aminoacyl-transfer RNA synthetases class-II family profile domain-containing protein</fullName>
    </recommendedName>
</protein>
<name>A0A317XJ95_9BASI</name>
<dbReference type="EMBL" id="KZ819198">
    <property type="protein sequence ID" value="PWY98386.1"/>
    <property type="molecule type" value="Genomic_DNA"/>
</dbReference>
<accession>A0A317XJ95</accession>
<reference evidence="8 9" key="1">
    <citation type="journal article" date="2018" name="Mol. Biol. Evol.">
        <title>Broad Genomic Sampling Reveals a Smut Pathogenic Ancestry of the Fungal Clade Ustilaginomycotina.</title>
        <authorList>
            <person name="Kijpornyongpan T."/>
            <person name="Mondo S.J."/>
            <person name="Barry K."/>
            <person name="Sandor L."/>
            <person name="Lee J."/>
            <person name="Lipzen A."/>
            <person name="Pangilinan J."/>
            <person name="LaButti K."/>
            <person name="Hainaut M."/>
            <person name="Henrissat B."/>
            <person name="Grigoriev I.V."/>
            <person name="Spatafora J.W."/>
            <person name="Aime M.C."/>
        </authorList>
    </citation>
    <scope>NUCLEOTIDE SEQUENCE [LARGE SCALE GENOMIC DNA]</scope>
    <source>
        <strain evidence="8 9">MCA 3645</strain>
    </source>
</reference>
<dbReference type="Pfam" id="PF00152">
    <property type="entry name" value="tRNA-synt_2"/>
    <property type="match status" value="2"/>
</dbReference>
<keyword evidence="1" id="KW-0436">Ligase</keyword>
<dbReference type="InterPro" id="IPR004115">
    <property type="entry name" value="GAD-like_sf"/>
</dbReference>
<evidence type="ECO:0000259" key="7">
    <source>
        <dbReference type="PROSITE" id="PS50862"/>
    </source>
</evidence>
<dbReference type="InterPro" id="IPR006195">
    <property type="entry name" value="aa-tRNA-synth_II"/>
</dbReference>
<feature type="region of interest" description="Disordered" evidence="6">
    <location>
        <begin position="1"/>
        <end position="20"/>
    </location>
</feature>
<dbReference type="SUPFAM" id="SSF50249">
    <property type="entry name" value="Nucleic acid-binding proteins"/>
    <property type="match status" value="1"/>
</dbReference>
<keyword evidence="4" id="KW-0648">Protein biosynthesis</keyword>
<dbReference type="OrthoDB" id="439710at2759"/>
<dbReference type="GO" id="GO:0005739">
    <property type="term" value="C:mitochondrion"/>
    <property type="evidence" value="ECO:0007669"/>
    <property type="project" value="TreeGrafter"/>
</dbReference>
<evidence type="ECO:0000313" key="9">
    <source>
        <dbReference type="Proteomes" id="UP000246740"/>
    </source>
</evidence>
<dbReference type="Proteomes" id="UP000246740">
    <property type="component" value="Unassembled WGS sequence"/>
</dbReference>
<dbReference type="HAMAP" id="MF_00044">
    <property type="entry name" value="Asp_tRNA_synth_type1"/>
    <property type="match status" value="1"/>
</dbReference>
<dbReference type="PANTHER" id="PTHR22594">
    <property type="entry name" value="ASPARTYL/LYSYL-TRNA SYNTHETASE"/>
    <property type="match status" value="1"/>
</dbReference>
<evidence type="ECO:0000256" key="5">
    <source>
        <dbReference type="ARBA" id="ARBA00023146"/>
    </source>
</evidence>
<sequence length="772" mass="83527">MFAHGTKDRAVQPASTGPASAAYHGAFPSRSHSCGQLSTADVDRDVILNGWLSSARTISKHLGFFTIFDHTGSVQLQVRSGPNDDTAQSSSPSRSKDIQSKDVPLLDSLNSMPLQSAVQIHGRVSSRPLQDRNADQTTGEVEVMVSRVLLLNPATRELPFQPSDSTHADRIAAEVRAKYRYLDLRRPSLANNIRLRSRITHAVRNHLYDDGFLEIETPVLLRSTPEGAREFLVPTRKSNSTATSAGAISEPAFYALPQSPQQPKQLLIASGVTDKYFQIAKCFRDEDGRKDRQPEFTQIDIEMGFVSGGPRPTAALLPSSDGAEVKIEDARDAQGRWRIGGEQVKEVIEGLIRRIWEVAGRGTLPKTFPVLSYWTAMTRFGSDKPDLRYDLPIHDISTGFGASGQSDGDIRLHAEDDRQSLEILACHHSAAKGKLSNKQLEQVMAPFKGSVERFRIANPANVNELTGLLLKKSALVRKFLASSGSEVEASEVDVDRLADTLRAAIDASGPTDAATVPSVDVFVSLRPDPPTGGGTALGDLRKALAAALVEGGLLELRGDTFAWVTEFPLFTMADDDKNALSALSSGNAESRRWQSSHHPFTAPLAEDVDLLLSSSPTLDNDAIARIRGQHYDLVLNGQEIGGGSVRIHAKHVQETVFEHVLKLDADERARFGHLIHALDCGAPPHAGIALGFDRLMAILCNTVSIRDVIAFPKQANGYDPLFGSPAPLPETVSSSALESAVDTGLGNVTTKHLDEPLLSLYGLAKASGKRSP</sequence>
<dbReference type="InterPro" id="IPR004364">
    <property type="entry name" value="Aa-tRNA-synt_II"/>
</dbReference>
<dbReference type="SUPFAM" id="SSF55681">
    <property type="entry name" value="Class II aaRS and biotin synthetases"/>
    <property type="match status" value="1"/>
</dbReference>
<dbReference type="PANTHER" id="PTHR22594:SF5">
    <property type="entry name" value="ASPARTATE--TRNA LIGASE, MITOCHONDRIAL"/>
    <property type="match status" value="1"/>
</dbReference>
<dbReference type="Gene3D" id="2.40.50.140">
    <property type="entry name" value="Nucleic acid-binding proteins"/>
    <property type="match status" value="1"/>
</dbReference>
<dbReference type="FunCoup" id="A0A317XJ95">
    <property type="interactions" value="359"/>
</dbReference>
<feature type="region of interest" description="Disordered" evidence="6">
    <location>
        <begin position="78"/>
        <end position="100"/>
    </location>
</feature>
<dbReference type="CDD" id="cd04317">
    <property type="entry name" value="EcAspRS_like_N"/>
    <property type="match status" value="1"/>
</dbReference>
<evidence type="ECO:0000256" key="6">
    <source>
        <dbReference type="SAM" id="MobiDB-lite"/>
    </source>
</evidence>